<dbReference type="InterPro" id="IPR029056">
    <property type="entry name" value="Ribokinase-like"/>
</dbReference>
<dbReference type="GO" id="GO:0016301">
    <property type="term" value="F:kinase activity"/>
    <property type="evidence" value="ECO:0007669"/>
    <property type="project" value="UniProtKB-KW"/>
</dbReference>
<keyword evidence="2" id="KW-0418">Kinase</keyword>
<evidence type="ECO:0000313" key="2">
    <source>
        <dbReference type="EMBL" id="SUD51162.1"/>
    </source>
</evidence>
<dbReference type="EMBL" id="UGUV01000002">
    <property type="protein sequence ID" value="SUD51162.1"/>
    <property type="molecule type" value="Genomic_DNA"/>
</dbReference>
<organism evidence="2 5">
    <name type="scientific">Ectopseudomonas oleovorans</name>
    <name type="common">Pseudomonas oleovorans</name>
    <dbReference type="NCBI Taxonomy" id="301"/>
    <lineage>
        <taxon>Bacteria</taxon>
        <taxon>Pseudomonadati</taxon>
        <taxon>Pseudomonadota</taxon>
        <taxon>Gammaproteobacteria</taxon>
        <taxon>Pseudomonadales</taxon>
        <taxon>Pseudomonadaceae</taxon>
        <taxon>Ectopseudomonas</taxon>
    </lineage>
</organism>
<name>A0A061CXR4_ECTOL</name>
<evidence type="ECO:0000313" key="3">
    <source>
        <dbReference type="EMBL" id="SUD62290.1"/>
    </source>
</evidence>
<gene>
    <name evidence="2" type="ORF">NCTC10692_01606</name>
    <name evidence="3" type="ORF">NCTC10860_04724</name>
</gene>
<dbReference type="Proteomes" id="UP000255303">
    <property type="component" value="Unassembled WGS sequence"/>
</dbReference>
<keyword evidence="2" id="KW-0808">Transferase</keyword>
<proteinExistence type="predicted"/>
<dbReference type="AlphaFoldDB" id="A0A061CXR4"/>
<evidence type="ECO:0000313" key="5">
    <source>
        <dbReference type="Proteomes" id="UP000255303"/>
    </source>
</evidence>
<sequence length="100" mass="10842">MVGMDAAAAGAARTPALDPNVRLGPTPYIAHWRERVGTFAGCAHLIKASEKDLQLLYPERDLRQVAATGAWANYPKPPVVAQLAGGDTWRVTRTAQRQSF</sequence>
<dbReference type="Proteomes" id="UP000254084">
    <property type="component" value="Unassembled WGS sequence"/>
</dbReference>
<dbReference type="SUPFAM" id="SSF53613">
    <property type="entry name" value="Ribokinase-like"/>
    <property type="match status" value="1"/>
</dbReference>
<dbReference type="EMBL" id="UGUW01000004">
    <property type="protein sequence ID" value="SUD62290.1"/>
    <property type="molecule type" value="Genomic_DNA"/>
</dbReference>
<evidence type="ECO:0000313" key="4">
    <source>
        <dbReference type="Proteomes" id="UP000254084"/>
    </source>
</evidence>
<feature type="compositionally biased region" description="Low complexity" evidence="1">
    <location>
        <begin position="1"/>
        <end position="12"/>
    </location>
</feature>
<protein>
    <submittedName>
        <fullName evidence="2">Ribokinase-like domain-containing protein</fullName>
    </submittedName>
</protein>
<accession>A0A379JRC5</accession>
<accession>A0A061CXR4</accession>
<feature type="region of interest" description="Disordered" evidence="1">
    <location>
        <begin position="1"/>
        <end position="21"/>
    </location>
</feature>
<evidence type="ECO:0000256" key="1">
    <source>
        <dbReference type="SAM" id="MobiDB-lite"/>
    </source>
</evidence>
<dbReference type="Gene3D" id="3.40.1190.20">
    <property type="match status" value="1"/>
</dbReference>
<reference evidence="4 5" key="1">
    <citation type="submission" date="2018-06" db="EMBL/GenBank/DDBJ databases">
        <authorList>
            <consortium name="Pathogen Informatics"/>
            <person name="Doyle S."/>
        </authorList>
    </citation>
    <scope>NUCLEOTIDE SEQUENCE [LARGE SCALE GENOMIC DNA]</scope>
    <source>
        <strain evidence="2 5">NCTC10692</strain>
        <strain evidence="3 4">NCTC10860</strain>
    </source>
</reference>